<proteinExistence type="predicted"/>
<keyword evidence="2" id="KW-1185">Reference proteome</keyword>
<protein>
    <submittedName>
        <fullName evidence="1">DUF2218 domain-containing protein</fullName>
    </submittedName>
</protein>
<dbReference type="OrthoDB" id="9806511at2"/>
<evidence type="ECO:0000313" key="2">
    <source>
        <dbReference type="Proteomes" id="UP000305709"/>
    </source>
</evidence>
<dbReference type="PIRSF" id="PIRSF028291">
    <property type="entry name" value="UCP028291"/>
    <property type="match status" value="1"/>
</dbReference>
<dbReference type="AlphaFoldDB" id="A0A5C4N6P1"/>
<dbReference type="Proteomes" id="UP000305709">
    <property type="component" value="Unassembled WGS sequence"/>
</dbReference>
<dbReference type="Pfam" id="PF09981">
    <property type="entry name" value="DUF2218"/>
    <property type="match status" value="1"/>
</dbReference>
<comment type="caution">
    <text evidence="1">The sequence shown here is derived from an EMBL/GenBank/DDBJ whole genome shotgun (WGS) entry which is preliminary data.</text>
</comment>
<sequence length="95" mass="10780">MRTAQTRFDTEQGAKYLAQLCKHFAHKTTAEWSDTEGRIEFTGGRAHLSAQPAGLAIRVEAEDEGTLDRLKGVVWSHLVRFAFREPERQPVWDAP</sequence>
<dbReference type="Gene3D" id="3.30.310.50">
    <property type="entry name" value="Alpha-D-phosphohexomutase, C-terminal domain"/>
    <property type="match status" value="1"/>
</dbReference>
<dbReference type="EMBL" id="VDFV01000031">
    <property type="protein sequence ID" value="TNC66611.1"/>
    <property type="molecule type" value="Genomic_DNA"/>
</dbReference>
<dbReference type="InterPro" id="IPR014543">
    <property type="entry name" value="UCP028291"/>
</dbReference>
<gene>
    <name evidence="1" type="ORF">FHG71_16165</name>
</gene>
<accession>A0A5C4N6P1</accession>
<evidence type="ECO:0000313" key="1">
    <source>
        <dbReference type="EMBL" id="TNC66611.1"/>
    </source>
</evidence>
<dbReference type="RefSeq" id="WP_139082739.1">
    <property type="nucleotide sequence ID" value="NZ_VDFV01000031.1"/>
</dbReference>
<organism evidence="1 2">
    <name type="scientific">Rubellimicrobium roseum</name>
    <dbReference type="NCBI Taxonomy" id="687525"/>
    <lineage>
        <taxon>Bacteria</taxon>
        <taxon>Pseudomonadati</taxon>
        <taxon>Pseudomonadota</taxon>
        <taxon>Alphaproteobacteria</taxon>
        <taxon>Rhodobacterales</taxon>
        <taxon>Roseobacteraceae</taxon>
        <taxon>Rubellimicrobium</taxon>
    </lineage>
</organism>
<reference evidence="1 2" key="1">
    <citation type="submission" date="2019-06" db="EMBL/GenBank/DDBJ databases">
        <authorList>
            <person name="Jiang L."/>
        </authorList>
    </citation>
    <scope>NUCLEOTIDE SEQUENCE [LARGE SCALE GENOMIC DNA]</scope>
    <source>
        <strain evidence="1 2">YIM 48858</strain>
    </source>
</reference>
<name>A0A5C4N6P1_9RHOB</name>